<proteinExistence type="predicted"/>
<feature type="coiled-coil region" evidence="1">
    <location>
        <begin position="391"/>
        <end position="467"/>
    </location>
</feature>
<feature type="region of interest" description="Disordered" evidence="2">
    <location>
        <begin position="1026"/>
        <end position="1063"/>
    </location>
</feature>
<feature type="coiled-coil region" evidence="1">
    <location>
        <begin position="565"/>
        <end position="599"/>
    </location>
</feature>
<dbReference type="AlphaFoldDB" id="A0A0X3PPJ0"/>
<sequence length="1096" mass="120267">MIKPHYIKMRELSREERLINARKKLEKFRSSHGRPRNASPVVQSNLVETPAAPSHVNTENALPMAATKPCPADPEDSGAHYQFTPATQFSPVVQQFAPPSPSCAFSSPPPTSVEYMPNGLDNTQEYVTDGKNSVSSGDFCNSGVNQTSSYGVYSDTAPRNSTQICHFGMPTGATEVAAQISQQIKHLVSRSAPLDPDLSGGGAGISTDSAMTTLSTFPSDQSLTYYRRMADASPSALSHQSLPVVLTSSTSGAAANTEYYRHRVPSSVSALSADRFTYPSSSVTPVGQFASTSANPILIRELQQRNVDLATLLEQRTETHDRAVAQVAALREQLQRERLSADEKRASLEATTQRELVKARDQVRAHAQTVGALVAEKTELQAKLAHTERLAEQRLKELDETSLKLRETKQRVKTVEEEVRLASSNSQNFEIAKQEALRQLDRCRENLEREKEARSSLQSELRETEARLFARELDVSKLSLSVQDLKRQLEVAVAFSNNRGLLPNQASSSTPSSLDCARCEALKARIHDLESASTHSTAERHRLESHYKACVAELEKQSGDLQIRLQTVTESKTEIQKTLEDLRRQMTEKEAQLTDVVSELESLKFVNVQQQSLGNSATEAVNQQAAAANASSVLTKEEEEDNQRLDDEAIVNSELYQKLQALCTSLQREAVEASQKVTETEERLAEVESRLQDQALVVATANSERAALSRAVDQNRKIKEHLTALQNALDIVSAEKDDISQELTKLRGLTAEQSKAMRTTEDSLAAATAKCTELEAEVARLRDAARLELPKPPAPSSVSPTDRPDAAVSVFPDCQNSETQTSDDSCALITTITAQTDSTARKLQESLNALQNELTESRTAYAQLEARFLAISEQLSRSDEKNSRLEITVAQLEMESSTIGEYITLFAHRRMLAAKRARLREALLARLVCDRRALRKRLSTLMASAAAGDVTHDATASVDEHHGHSHAVADNHCESTVPVSDALQRFREELSNFLADLDNAEPVDLDCQNAEQTRVDDEEVALADASHPLKEGAPDTQGTQTEKAAADKLSHSSSARCARTESTTNGLPFNLEDQLRLLAVHDCPHCECCSGSLLVV</sequence>
<feature type="coiled-coil region" evidence="1">
    <location>
        <begin position="833"/>
        <end position="895"/>
    </location>
</feature>
<evidence type="ECO:0000256" key="1">
    <source>
        <dbReference type="SAM" id="Coils"/>
    </source>
</evidence>
<evidence type="ECO:0000313" key="3">
    <source>
        <dbReference type="EMBL" id="JAP53674.1"/>
    </source>
</evidence>
<evidence type="ECO:0000256" key="2">
    <source>
        <dbReference type="SAM" id="MobiDB-lite"/>
    </source>
</evidence>
<dbReference type="GO" id="GO:0005794">
    <property type="term" value="C:Golgi apparatus"/>
    <property type="evidence" value="ECO:0007669"/>
    <property type="project" value="InterPro"/>
</dbReference>
<name>A0A0X3PPJ0_SCHSO</name>
<dbReference type="EMBL" id="GEEE01009551">
    <property type="protein sequence ID" value="JAP53674.1"/>
    <property type="molecule type" value="Transcribed_RNA"/>
</dbReference>
<organism evidence="3">
    <name type="scientific">Schistocephalus solidus</name>
    <name type="common">Tapeworm</name>
    <dbReference type="NCBI Taxonomy" id="70667"/>
    <lineage>
        <taxon>Eukaryota</taxon>
        <taxon>Metazoa</taxon>
        <taxon>Spiralia</taxon>
        <taxon>Lophotrochozoa</taxon>
        <taxon>Platyhelminthes</taxon>
        <taxon>Cestoda</taxon>
        <taxon>Eucestoda</taxon>
        <taxon>Diphyllobothriidea</taxon>
        <taxon>Diphyllobothriidae</taxon>
        <taxon>Schistocephalus</taxon>
    </lineage>
</organism>
<keyword evidence="1" id="KW-0175">Coiled coil</keyword>
<dbReference type="PANTHER" id="PTHR10881">
    <property type="entry name" value="GOLGIN SUBFAMILY A MEMBER-RELATED"/>
    <property type="match status" value="1"/>
</dbReference>
<reference evidence="3" key="1">
    <citation type="submission" date="2016-01" db="EMBL/GenBank/DDBJ databases">
        <title>Reference transcriptome for the parasite Schistocephalus solidus: insights into the molecular evolution of parasitism.</title>
        <authorList>
            <person name="Hebert F.O."/>
            <person name="Grambauer S."/>
            <person name="Barber I."/>
            <person name="Landry C.R."/>
            <person name="Aubin-Horth N."/>
        </authorList>
    </citation>
    <scope>NUCLEOTIDE SEQUENCE</scope>
</reference>
<feature type="coiled-coil region" evidence="1">
    <location>
        <begin position="656"/>
        <end position="784"/>
    </location>
</feature>
<accession>A0A0X3PPJ0</accession>
<dbReference type="PANTHER" id="PTHR10881:SF46">
    <property type="entry name" value="GOLGIN SUBFAMILY A MEMBER 2"/>
    <property type="match status" value="1"/>
</dbReference>
<protein>
    <recommendedName>
        <fullName evidence="4">Golgin subfamily A member 2</fullName>
    </recommendedName>
</protein>
<evidence type="ECO:0008006" key="4">
    <source>
        <dbReference type="Google" id="ProtNLM"/>
    </source>
</evidence>
<feature type="compositionally biased region" description="Polar residues" evidence="2">
    <location>
        <begin position="1051"/>
        <end position="1063"/>
    </location>
</feature>
<gene>
    <name evidence="3" type="ORF">TR144085</name>
</gene>
<dbReference type="InterPro" id="IPR024858">
    <property type="entry name" value="GOLGA"/>
</dbReference>